<dbReference type="Gene3D" id="1.10.443.10">
    <property type="entry name" value="Intergrase catalytic core"/>
    <property type="match status" value="1"/>
</dbReference>
<dbReference type="PANTHER" id="PTHR30349">
    <property type="entry name" value="PHAGE INTEGRASE-RELATED"/>
    <property type="match status" value="1"/>
</dbReference>
<reference evidence="3" key="1">
    <citation type="submission" date="2004-02" db="EMBL/GenBank/DDBJ databases">
        <authorList>
            <consortium name="DOE Joint Genome Institute"/>
        </authorList>
    </citation>
    <scope>NUCLEOTIDE SEQUENCE [LARGE SCALE GENOMIC DNA]</scope>
    <source>
        <strain evidence="3">WH 8501</strain>
    </source>
</reference>
<protein>
    <submittedName>
        <fullName evidence="3">Phage integrase</fullName>
    </submittedName>
</protein>
<feature type="domain" description="Tyr recombinase" evidence="2">
    <location>
        <begin position="219"/>
        <end position="444"/>
    </location>
</feature>
<dbReference type="GO" id="GO:0015074">
    <property type="term" value="P:DNA integration"/>
    <property type="evidence" value="ECO:0007669"/>
    <property type="project" value="InterPro"/>
</dbReference>
<dbReference type="GO" id="GO:0006310">
    <property type="term" value="P:DNA recombination"/>
    <property type="evidence" value="ECO:0007669"/>
    <property type="project" value="UniProtKB-KW"/>
</dbReference>
<dbReference type="InterPro" id="IPR013762">
    <property type="entry name" value="Integrase-like_cat_sf"/>
</dbReference>
<comment type="caution">
    <text evidence="3">The sequence shown here is derived from an EMBL/GenBank/DDBJ whole genome shotgun (WGS) entry which is preliminary data.</text>
</comment>
<reference evidence="3" key="3">
    <citation type="submission" date="2016-12" db="EMBL/GenBank/DDBJ databases">
        <title>Annotation of the draft genome assembly of Crocosphaera watsonii WH 8501.</title>
        <authorList>
            <consortium name="US DOE Joint Genome Institute (JGI-ORNL)"/>
            <person name="Larimer F."/>
            <person name="Land M."/>
        </authorList>
    </citation>
    <scope>NUCLEOTIDE SEQUENCE</scope>
    <source>
        <strain evidence="3">WH 8501</strain>
    </source>
</reference>
<accession>Q4C0J9</accession>
<dbReference type="SUPFAM" id="SSF56349">
    <property type="entry name" value="DNA breaking-rejoining enzymes"/>
    <property type="match status" value="1"/>
</dbReference>
<dbReference type="AlphaFoldDB" id="Q4C0J9"/>
<sequence>MKKSSTAQKIGDLISISSDKGFLRLRFVKSISQQLWGIKSKSLYLQLSDTPKNREIAHQIAVRIINDIRANKLEKDLKNYLPAQELKKHTGIFYDPYATKLSLMELYEHYCEYKKNLVSEGTYLDQYRSRFLNPLKKCPQNLNKQEKIIEHLYNNVCSGQFKALSSMLYTMINWAKKRELCHSEFENNFKVLREEYHIPKTRRKAPHFVQQIPGYHQDKDYRAFTRVEAELIIQGFQEYYKTVSEKRNSWQIRRLSMFRFVCFLFWTGCRTSEASALRWKDIASDCSYLVFSHSYDRRRKKLKALKTEKVGEEGIEARKFPCGPKLMNLLLEMKSERSNDASLDDFIFLTSRGTPLTNHNIEFSWYGNYKGTELISEGIVYQLVREGKISQYLPPYATRHTWITLQLLANVPIINVAKLAGNSPEVILQHYAGYIPNLPLAVEV</sequence>
<dbReference type="EMBL" id="AADV02000057">
    <property type="protein sequence ID" value="EAM49688.1"/>
    <property type="molecule type" value="Genomic_DNA"/>
</dbReference>
<dbReference type="Pfam" id="PF00589">
    <property type="entry name" value="Phage_integrase"/>
    <property type="match status" value="1"/>
</dbReference>
<dbReference type="RefSeq" id="WP_007306613.1">
    <property type="nucleotide sequence ID" value="NZ_AADV02000057.1"/>
</dbReference>
<dbReference type="InterPro" id="IPR050090">
    <property type="entry name" value="Tyrosine_recombinase_XerCD"/>
</dbReference>
<evidence type="ECO:0000256" key="1">
    <source>
        <dbReference type="ARBA" id="ARBA00023172"/>
    </source>
</evidence>
<keyword evidence="1" id="KW-0233">DNA recombination</keyword>
<dbReference type="PANTHER" id="PTHR30349:SF64">
    <property type="entry name" value="PROPHAGE INTEGRASE INTD-RELATED"/>
    <property type="match status" value="1"/>
</dbReference>
<organism evidence="3 4">
    <name type="scientific">Crocosphaera watsonii WH 8501</name>
    <dbReference type="NCBI Taxonomy" id="165597"/>
    <lineage>
        <taxon>Bacteria</taxon>
        <taxon>Bacillati</taxon>
        <taxon>Cyanobacteriota</taxon>
        <taxon>Cyanophyceae</taxon>
        <taxon>Oscillatoriophycideae</taxon>
        <taxon>Chroococcales</taxon>
        <taxon>Aphanothecaceae</taxon>
        <taxon>Crocosphaera</taxon>
    </lineage>
</organism>
<dbReference type="Proteomes" id="UP000003922">
    <property type="component" value="Unassembled WGS sequence"/>
</dbReference>
<dbReference type="InterPro" id="IPR002104">
    <property type="entry name" value="Integrase_catalytic"/>
</dbReference>
<evidence type="ECO:0000259" key="2">
    <source>
        <dbReference type="PROSITE" id="PS51898"/>
    </source>
</evidence>
<dbReference type="PROSITE" id="PS51898">
    <property type="entry name" value="TYR_RECOMBINASE"/>
    <property type="match status" value="1"/>
</dbReference>
<proteinExistence type="predicted"/>
<dbReference type="InterPro" id="IPR011010">
    <property type="entry name" value="DNA_brk_join_enz"/>
</dbReference>
<evidence type="ECO:0000313" key="4">
    <source>
        <dbReference type="Proteomes" id="UP000003922"/>
    </source>
</evidence>
<dbReference type="GO" id="GO:0003677">
    <property type="term" value="F:DNA binding"/>
    <property type="evidence" value="ECO:0007669"/>
    <property type="project" value="InterPro"/>
</dbReference>
<keyword evidence="4" id="KW-1185">Reference proteome</keyword>
<evidence type="ECO:0000313" key="3">
    <source>
        <dbReference type="EMBL" id="EAM49688.1"/>
    </source>
</evidence>
<name>Q4C0J9_CROWT</name>
<reference evidence="3" key="2">
    <citation type="submission" date="2005-06" db="EMBL/GenBank/DDBJ databases">
        <title>Sequencing of the draft genome and assembly of Crocosphaera watsonii WH 8501.</title>
        <authorList>
            <consortium name="US DOE Joint Genome Institute (JGI-PGF)"/>
            <person name="Copeland A."/>
            <person name="Lucas S."/>
            <person name="Lapidus A."/>
            <person name="Barry K."/>
            <person name="Detter C."/>
            <person name="Glavina T."/>
            <person name="Hammon N."/>
            <person name="Israni S."/>
            <person name="Pitluck S."/>
            <person name="Richardson P."/>
        </authorList>
    </citation>
    <scope>NUCLEOTIDE SEQUENCE [LARGE SCALE GENOMIC DNA]</scope>
    <source>
        <strain evidence="3">WH 8501</strain>
    </source>
</reference>
<gene>
    <name evidence="3" type="ORF">CwatDRAFT_2705</name>
</gene>
<dbReference type="KEGG" id="cwa:CwatDRAFT_2705"/>
<dbReference type="OrthoDB" id="530235at2"/>